<dbReference type="Proteomes" id="UP000038010">
    <property type="component" value="Unassembled WGS sequence"/>
</dbReference>
<evidence type="ECO:0000313" key="3">
    <source>
        <dbReference type="Proteomes" id="UP000038010"/>
    </source>
</evidence>
<dbReference type="RefSeq" id="XP_018000779.1">
    <property type="nucleotide sequence ID" value="XM_018139354.1"/>
</dbReference>
<accession>A0A0N1HUT1</accession>
<sequence length="166" mass="18343">MTTLQTLTVLAIAPMCLAGIQYALPIINRSPWSVNVDMTDAYESNCMKSGATLKWVESYMDSWKSISLRRDFGREYADYDVYLQYFKANYELPDLGQGDTLQNGQATIDPYVANSVSAPFLVIEGETDGGLFSGCIGSHSYQAFGVTINGTTTKYTLKIRQKTTGL</sequence>
<dbReference type="GeneID" id="28731234"/>
<proteinExistence type="predicted"/>
<keyword evidence="3" id="KW-1185">Reference proteome</keyword>
<keyword evidence="1" id="KW-0732">Signal</keyword>
<comment type="caution">
    <text evidence="2">The sequence shown here is derived from an EMBL/GenBank/DDBJ whole genome shotgun (WGS) entry which is preliminary data.</text>
</comment>
<dbReference type="EMBL" id="LFJN01000011">
    <property type="protein sequence ID" value="KPI40816.1"/>
    <property type="molecule type" value="Genomic_DNA"/>
</dbReference>
<dbReference type="OrthoDB" id="4155438at2759"/>
<feature type="chain" id="PRO_5005873539" evidence="1">
    <location>
        <begin position="19"/>
        <end position="166"/>
    </location>
</feature>
<evidence type="ECO:0000313" key="2">
    <source>
        <dbReference type="EMBL" id="KPI40816.1"/>
    </source>
</evidence>
<organism evidence="2 3">
    <name type="scientific">Cyphellophora attinorum</name>
    <dbReference type="NCBI Taxonomy" id="1664694"/>
    <lineage>
        <taxon>Eukaryota</taxon>
        <taxon>Fungi</taxon>
        <taxon>Dikarya</taxon>
        <taxon>Ascomycota</taxon>
        <taxon>Pezizomycotina</taxon>
        <taxon>Eurotiomycetes</taxon>
        <taxon>Chaetothyriomycetidae</taxon>
        <taxon>Chaetothyriales</taxon>
        <taxon>Cyphellophoraceae</taxon>
        <taxon>Cyphellophora</taxon>
    </lineage>
</organism>
<reference evidence="2 3" key="1">
    <citation type="submission" date="2015-06" db="EMBL/GenBank/DDBJ databases">
        <title>Draft genome of the ant-associated black yeast Phialophora attae CBS 131958.</title>
        <authorList>
            <person name="Moreno L.F."/>
            <person name="Stielow B.J."/>
            <person name="de Hoog S."/>
            <person name="Vicente V.A."/>
            <person name="Weiss V.A."/>
            <person name="de Vries M."/>
            <person name="Cruz L.M."/>
            <person name="Souza E.M."/>
        </authorList>
    </citation>
    <scope>NUCLEOTIDE SEQUENCE [LARGE SCALE GENOMIC DNA]</scope>
    <source>
        <strain evidence="2 3">CBS 131958</strain>
    </source>
</reference>
<feature type="signal peptide" evidence="1">
    <location>
        <begin position="1"/>
        <end position="18"/>
    </location>
</feature>
<name>A0A0N1HUT1_9EURO</name>
<evidence type="ECO:0000256" key="1">
    <source>
        <dbReference type="SAM" id="SignalP"/>
    </source>
</evidence>
<gene>
    <name evidence="2" type="ORF">AB675_10572</name>
</gene>
<protein>
    <submittedName>
        <fullName evidence="2">Uncharacterized protein</fullName>
    </submittedName>
</protein>
<dbReference type="AlphaFoldDB" id="A0A0N1HUT1"/>
<dbReference type="VEuPathDB" id="FungiDB:AB675_10572"/>